<feature type="non-terminal residue" evidence="2">
    <location>
        <position position="450"/>
    </location>
</feature>
<evidence type="ECO:0000313" key="3">
    <source>
        <dbReference type="Proteomes" id="UP000765507"/>
    </source>
</evidence>
<proteinExistence type="predicted"/>
<feature type="compositionally biased region" description="Polar residues" evidence="1">
    <location>
        <begin position="57"/>
        <end position="69"/>
    </location>
</feature>
<feature type="compositionally biased region" description="Pro residues" evidence="1">
    <location>
        <begin position="232"/>
        <end position="247"/>
    </location>
</feature>
<dbReference type="AlphaFoldDB" id="A0A8T1S0Q8"/>
<sequence length="450" mass="47585">ALSPARLLPGVLAIAPNRQRPPEPTASSPPDLSFLQGPSCRGTALDSDSTDPFPESWPSTEYSSPSTPQEAPALRQPLGPLTSAQDGESIIAKYIERFRHGQPSSRSQRQVPPVPTAREFWWLEPTPPSDSSTPKGGAKPDCAKLEEARPGWALASPPLHPMGVPSDTSPLESPDPDTRSLQERAARLLLRSESSLSSTIPVSSEGLRSTPPSSTPDSDQALPSPPHLSLTEPPPGPLPPARWPPAHIPQCSSSTWPEDDILFQWRLRRKMEQASQAGRSLPLLGWKSQLAWGPRTGEGACMTRPGLGLLPGAAAWRSGDGTVFPAPASQTEVRSGPEWAPGSSVLRQGMGHPLEVPFLSTEPAVGQNPIAVHVLGKLASAATPSSTPQPEEDGGGAAERWSSKDAWQGMGPVEQPVSRDARGAAGPAERPGSRDAWRAAGPAELPGSRD</sequence>
<keyword evidence="3" id="KW-1185">Reference proteome</keyword>
<comment type="caution">
    <text evidence="2">The sequence shown here is derived from an EMBL/GenBank/DDBJ whole genome shotgun (WGS) entry which is preliminary data.</text>
</comment>
<dbReference type="EMBL" id="JAHGAV010001162">
    <property type="protein sequence ID" value="KAG6922742.1"/>
    <property type="molecule type" value="Genomic_DNA"/>
</dbReference>
<feature type="compositionally biased region" description="Basic and acidic residues" evidence="1">
    <location>
        <begin position="176"/>
        <end position="186"/>
    </location>
</feature>
<organism evidence="2 3">
    <name type="scientific">Chelydra serpentina</name>
    <name type="common">Snapping turtle</name>
    <name type="synonym">Testudo serpentina</name>
    <dbReference type="NCBI Taxonomy" id="8475"/>
    <lineage>
        <taxon>Eukaryota</taxon>
        <taxon>Metazoa</taxon>
        <taxon>Chordata</taxon>
        <taxon>Craniata</taxon>
        <taxon>Vertebrata</taxon>
        <taxon>Euteleostomi</taxon>
        <taxon>Archelosauria</taxon>
        <taxon>Testudinata</taxon>
        <taxon>Testudines</taxon>
        <taxon>Cryptodira</taxon>
        <taxon>Durocryptodira</taxon>
        <taxon>Americhelydia</taxon>
        <taxon>Chelydroidea</taxon>
        <taxon>Chelydridae</taxon>
        <taxon>Chelydra</taxon>
    </lineage>
</organism>
<dbReference type="InterPro" id="IPR037646">
    <property type="entry name" value="PROSER3"/>
</dbReference>
<reference evidence="2 3" key="1">
    <citation type="journal article" date="2020" name="G3 (Bethesda)">
        <title>Draft Genome of the Common Snapping Turtle, Chelydra serpentina, a Model for Phenotypic Plasticity in Reptiles.</title>
        <authorList>
            <person name="Das D."/>
            <person name="Singh S.K."/>
            <person name="Bierstedt J."/>
            <person name="Erickson A."/>
            <person name="Galli G.L.J."/>
            <person name="Crossley D.A. 2nd"/>
            <person name="Rhen T."/>
        </authorList>
    </citation>
    <scope>NUCLEOTIDE SEQUENCE [LARGE SCALE GENOMIC DNA]</scope>
    <source>
        <strain evidence="2">KW</strain>
    </source>
</reference>
<feature type="non-terminal residue" evidence="2">
    <location>
        <position position="1"/>
    </location>
</feature>
<feature type="region of interest" description="Disordered" evidence="1">
    <location>
        <begin position="381"/>
        <end position="450"/>
    </location>
</feature>
<gene>
    <name evidence="2" type="primary">PROSER3</name>
    <name evidence="2" type="ORF">G0U57_001127</name>
</gene>
<dbReference type="Proteomes" id="UP000765507">
    <property type="component" value="Unassembled WGS sequence"/>
</dbReference>
<evidence type="ECO:0000313" key="2">
    <source>
        <dbReference type="EMBL" id="KAG6922742.1"/>
    </source>
</evidence>
<evidence type="ECO:0000256" key="1">
    <source>
        <dbReference type="SAM" id="MobiDB-lite"/>
    </source>
</evidence>
<feature type="compositionally biased region" description="Low complexity" evidence="1">
    <location>
        <begin position="209"/>
        <end position="219"/>
    </location>
</feature>
<dbReference type="PANTHER" id="PTHR22045:SF6">
    <property type="entry name" value="PROLINE AND SERINE-RICH PROTEIN 3"/>
    <property type="match status" value="1"/>
</dbReference>
<dbReference type="OrthoDB" id="10043502at2759"/>
<accession>A0A8T1S0Q8</accession>
<name>A0A8T1S0Q8_CHESE</name>
<feature type="region of interest" description="Disordered" evidence="1">
    <location>
        <begin position="1"/>
        <end position="253"/>
    </location>
</feature>
<dbReference type="PANTHER" id="PTHR22045">
    <property type="entry name" value="PROLINE AND SERINE-RICH PROTEIN 3"/>
    <property type="match status" value="1"/>
</dbReference>
<feature type="compositionally biased region" description="Low complexity" evidence="1">
    <location>
        <begin position="187"/>
        <end position="198"/>
    </location>
</feature>
<protein>
    <submittedName>
        <fullName evidence="2">Proline and serine rich 3</fullName>
    </submittedName>
</protein>